<evidence type="ECO:0000256" key="6">
    <source>
        <dbReference type="ARBA" id="ARBA00022490"/>
    </source>
</evidence>
<name>A0A9W8BDF5_9FUNG</name>
<dbReference type="InterPro" id="IPR037289">
    <property type="entry name" value="Elp2"/>
</dbReference>
<comment type="pathway">
    <text evidence="3">tRNA modification; 5-methoxycarbonylmethyl-2-thiouridine-tRNA biosynthesis.</text>
</comment>
<dbReference type="GO" id="GO:0005737">
    <property type="term" value="C:cytoplasm"/>
    <property type="evidence" value="ECO:0007669"/>
    <property type="project" value="UniProtKB-SubCell"/>
</dbReference>
<dbReference type="GO" id="GO:0005634">
    <property type="term" value="C:nucleus"/>
    <property type="evidence" value="ECO:0007669"/>
    <property type="project" value="UniProtKB-SubCell"/>
</dbReference>
<dbReference type="GO" id="GO:0002098">
    <property type="term" value="P:tRNA wobble uridine modification"/>
    <property type="evidence" value="ECO:0007669"/>
    <property type="project" value="InterPro"/>
</dbReference>
<dbReference type="InterPro" id="IPR015943">
    <property type="entry name" value="WD40/YVTN_repeat-like_dom_sf"/>
</dbReference>
<comment type="subcellular location">
    <subcellularLocation>
        <location evidence="2">Cytoplasm</location>
    </subcellularLocation>
    <subcellularLocation>
        <location evidence="1">Nucleus</location>
    </subcellularLocation>
</comment>
<reference evidence="12" key="1">
    <citation type="submission" date="2022-07" db="EMBL/GenBank/DDBJ databases">
        <title>Phylogenomic reconstructions and comparative analyses of Kickxellomycotina fungi.</title>
        <authorList>
            <person name="Reynolds N.K."/>
            <person name="Stajich J.E."/>
            <person name="Barry K."/>
            <person name="Grigoriev I.V."/>
            <person name="Crous P."/>
            <person name="Smith M.E."/>
        </authorList>
    </citation>
    <scope>NUCLEOTIDE SEQUENCE</scope>
    <source>
        <strain evidence="12">IMI 214461</strain>
    </source>
</reference>
<dbReference type="GO" id="GO:0033588">
    <property type="term" value="C:elongator holoenzyme complex"/>
    <property type="evidence" value="ECO:0007669"/>
    <property type="project" value="InterPro"/>
</dbReference>
<sequence>MAAAAAVSVRSELIASACSRTPHALDWHSDSLIAYGVGSSVALYDPTDEHARGIHATLQGHKSRVNCVRFVRSVSGERQDTIVSASADCTARMWRRTAGPDTSQWECVAVLEGHGNAVISVASVELEDGRVVAVTASTDGTLRVFEHHEGSTHSVQVIDVGARNAVDVALTALPGCGGIVLATGNTDNC</sequence>
<dbReference type="PROSITE" id="PS50082">
    <property type="entry name" value="WD_REPEATS_2"/>
    <property type="match status" value="1"/>
</dbReference>
<comment type="caution">
    <text evidence="12">The sequence shown here is derived from an EMBL/GenBank/DDBJ whole genome shotgun (WGS) entry which is preliminary data.</text>
</comment>
<dbReference type="OrthoDB" id="27911at2759"/>
<feature type="repeat" description="WD" evidence="11">
    <location>
        <begin position="58"/>
        <end position="94"/>
    </location>
</feature>
<keyword evidence="10" id="KW-0539">Nucleus</keyword>
<organism evidence="12 13">
    <name type="scientific">Coemansia thaxteri</name>
    <dbReference type="NCBI Taxonomy" id="2663907"/>
    <lineage>
        <taxon>Eukaryota</taxon>
        <taxon>Fungi</taxon>
        <taxon>Fungi incertae sedis</taxon>
        <taxon>Zoopagomycota</taxon>
        <taxon>Kickxellomycotina</taxon>
        <taxon>Kickxellomycetes</taxon>
        <taxon>Kickxellales</taxon>
        <taxon>Kickxellaceae</taxon>
        <taxon>Coemansia</taxon>
    </lineage>
</organism>
<evidence type="ECO:0000313" key="12">
    <source>
        <dbReference type="EMBL" id="KAJ1997278.1"/>
    </source>
</evidence>
<dbReference type="SUPFAM" id="SSF50978">
    <property type="entry name" value="WD40 repeat-like"/>
    <property type="match status" value="1"/>
</dbReference>
<feature type="non-terminal residue" evidence="12">
    <location>
        <position position="189"/>
    </location>
</feature>
<dbReference type="EMBL" id="JANBQF010001420">
    <property type="protein sequence ID" value="KAJ1997278.1"/>
    <property type="molecule type" value="Genomic_DNA"/>
</dbReference>
<evidence type="ECO:0000256" key="1">
    <source>
        <dbReference type="ARBA" id="ARBA00004123"/>
    </source>
</evidence>
<evidence type="ECO:0000313" key="13">
    <source>
        <dbReference type="Proteomes" id="UP001150907"/>
    </source>
</evidence>
<keyword evidence="13" id="KW-1185">Reference proteome</keyword>
<evidence type="ECO:0000256" key="3">
    <source>
        <dbReference type="ARBA" id="ARBA00005043"/>
    </source>
</evidence>
<keyword evidence="6" id="KW-0963">Cytoplasm</keyword>
<proteinExistence type="inferred from homology"/>
<dbReference type="InterPro" id="IPR036322">
    <property type="entry name" value="WD40_repeat_dom_sf"/>
</dbReference>
<evidence type="ECO:0000256" key="11">
    <source>
        <dbReference type="PROSITE-ProRule" id="PRU00221"/>
    </source>
</evidence>
<comment type="similarity">
    <text evidence="4">Belongs to the WD repeat ELP2 family.</text>
</comment>
<dbReference type="Pfam" id="PF00400">
    <property type="entry name" value="WD40"/>
    <property type="match status" value="2"/>
</dbReference>
<accession>A0A9W8BDF5</accession>
<keyword evidence="7 11" id="KW-0853">WD repeat</keyword>
<dbReference type="PANTHER" id="PTHR44111">
    <property type="entry name" value="ELONGATOR COMPLEX PROTEIN 2"/>
    <property type="match status" value="1"/>
</dbReference>
<dbReference type="InterPro" id="IPR001680">
    <property type="entry name" value="WD40_rpt"/>
</dbReference>
<evidence type="ECO:0000256" key="10">
    <source>
        <dbReference type="ARBA" id="ARBA00023242"/>
    </source>
</evidence>
<gene>
    <name evidence="12" type="primary">ELP2</name>
    <name evidence="12" type="ORF">H4R26_005889</name>
</gene>
<dbReference type="AlphaFoldDB" id="A0A9W8BDF5"/>
<evidence type="ECO:0000256" key="4">
    <source>
        <dbReference type="ARBA" id="ARBA00005881"/>
    </source>
</evidence>
<dbReference type="PANTHER" id="PTHR44111:SF1">
    <property type="entry name" value="ELONGATOR COMPLEX PROTEIN 2"/>
    <property type="match status" value="1"/>
</dbReference>
<evidence type="ECO:0000256" key="7">
    <source>
        <dbReference type="ARBA" id="ARBA00022574"/>
    </source>
</evidence>
<keyword evidence="8" id="KW-0819">tRNA processing</keyword>
<dbReference type="Gene3D" id="2.130.10.10">
    <property type="entry name" value="YVTN repeat-like/Quinoprotein amine dehydrogenase"/>
    <property type="match status" value="1"/>
</dbReference>
<keyword evidence="9" id="KW-0677">Repeat</keyword>
<evidence type="ECO:0000256" key="8">
    <source>
        <dbReference type="ARBA" id="ARBA00022694"/>
    </source>
</evidence>
<evidence type="ECO:0000256" key="2">
    <source>
        <dbReference type="ARBA" id="ARBA00004496"/>
    </source>
</evidence>
<dbReference type="Proteomes" id="UP001150907">
    <property type="component" value="Unassembled WGS sequence"/>
</dbReference>
<protein>
    <recommendedName>
        <fullName evidence="5">Elongator complex protein 2</fullName>
    </recommendedName>
</protein>
<dbReference type="SMART" id="SM00320">
    <property type="entry name" value="WD40"/>
    <property type="match status" value="2"/>
</dbReference>
<evidence type="ECO:0000256" key="5">
    <source>
        <dbReference type="ARBA" id="ARBA00020267"/>
    </source>
</evidence>
<evidence type="ECO:0000256" key="9">
    <source>
        <dbReference type="ARBA" id="ARBA00022737"/>
    </source>
</evidence>